<dbReference type="SUPFAM" id="SSF69318">
    <property type="entry name" value="Integrin alpha N-terminal domain"/>
    <property type="match status" value="2"/>
</dbReference>
<dbReference type="Proteomes" id="UP001597120">
    <property type="component" value="Unassembled WGS sequence"/>
</dbReference>
<keyword evidence="1" id="KW-0812">Transmembrane</keyword>
<evidence type="ECO:0000313" key="2">
    <source>
        <dbReference type="EMBL" id="MFD0870634.1"/>
    </source>
</evidence>
<accession>A0ABW3DEH0</accession>
<keyword evidence="1" id="KW-0472">Membrane</keyword>
<sequence>MKAYLKYTSAALIGGVVAAGMMMFWHPGDVSPDPVHPVEIARALPEEEKDQEQRVLLAFMEKDVTGDGLADLISLIGAKRDPEDSSVYDVQVVVQDLQENRYVQVPIEADYPAYNPRMDLIDLDRDGIPDLFVTIDGNPQGEIQSYSLLTFKEGQAAKLVQSDQLNAGVDYRVLFQNGFKAELTRLPAGETVVIDIESRKDEHIKREIYDENGKLLQPLEGKVQRYSSLIPVQKADGTYYLEGRQYVYGFAASDRLAAITSRWAVQNGLFRLTELDVKPYDWDNEPSPLYAVNDKFEEPILEQADSGPYFILDSKYADVNGDGSRDHIVLLGNKIDAAQELYSSIKVAIKSSSTGEWSTSSVGEIDSAYNPKIWIGRFTEESIKDIFVTLPHSRYPGKLGGGAYSLLTFTGGELHPIVDQKQLNEGLQLDVIFKNGYKAEITSRETSRKETVDVYPSKERYVRALVYDPQGKLMQPAEGTVGGFVSLVPVDTNGDGIYDLKGTQIVSGAIHTEDLAAVESVWSVRKGRLELVEEAFTERK</sequence>
<dbReference type="InterPro" id="IPR028994">
    <property type="entry name" value="Integrin_alpha_N"/>
</dbReference>
<feature type="transmembrane region" description="Helical" evidence="1">
    <location>
        <begin position="7"/>
        <end position="25"/>
    </location>
</feature>
<comment type="caution">
    <text evidence="2">The sequence shown here is derived from an EMBL/GenBank/DDBJ whole genome shotgun (WGS) entry which is preliminary data.</text>
</comment>
<evidence type="ECO:0000313" key="3">
    <source>
        <dbReference type="Proteomes" id="UP001597120"/>
    </source>
</evidence>
<gene>
    <name evidence="2" type="ORF">ACFQ03_15880</name>
</gene>
<reference evidence="3" key="1">
    <citation type="journal article" date="2019" name="Int. J. Syst. Evol. Microbiol.">
        <title>The Global Catalogue of Microorganisms (GCM) 10K type strain sequencing project: providing services to taxonomists for standard genome sequencing and annotation.</title>
        <authorList>
            <consortium name="The Broad Institute Genomics Platform"/>
            <consortium name="The Broad Institute Genome Sequencing Center for Infectious Disease"/>
            <person name="Wu L."/>
            <person name="Ma J."/>
        </authorList>
    </citation>
    <scope>NUCLEOTIDE SEQUENCE [LARGE SCALE GENOMIC DNA]</scope>
    <source>
        <strain evidence="3">CCUG 57263</strain>
    </source>
</reference>
<dbReference type="RefSeq" id="WP_379289341.1">
    <property type="nucleotide sequence ID" value="NZ_JBHTIU010000051.1"/>
</dbReference>
<organism evidence="2 3">
    <name type="scientific">Paenibacillus residui</name>
    <dbReference type="NCBI Taxonomy" id="629724"/>
    <lineage>
        <taxon>Bacteria</taxon>
        <taxon>Bacillati</taxon>
        <taxon>Bacillota</taxon>
        <taxon>Bacilli</taxon>
        <taxon>Bacillales</taxon>
        <taxon>Paenibacillaceae</taxon>
        <taxon>Paenibacillus</taxon>
    </lineage>
</organism>
<evidence type="ECO:0000256" key="1">
    <source>
        <dbReference type="SAM" id="Phobius"/>
    </source>
</evidence>
<keyword evidence="1" id="KW-1133">Transmembrane helix</keyword>
<evidence type="ECO:0008006" key="4">
    <source>
        <dbReference type="Google" id="ProtNLM"/>
    </source>
</evidence>
<protein>
    <recommendedName>
        <fullName evidence="4">VCBS repeat-containing protein</fullName>
    </recommendedName>
</protein>
<name>A0ABW3DEH0_9BACL</name>
<dbReference type="EMBL" id="JBHTIU010000051">
    <property type="protein sequence ID" value="MFD0870634.1"/>
    <property type="molecule type" value="Genomic_DNA"/>
</dbReference>
<proteinExistence type="predicted"/>
<keyword evidence="3" id="KW-1185">Reference proteome</keyword>